<evidence type="ECO:0000256" key="5">
    <source>
        <dbReference type="ARBA" id="ARBA00022989"/>
    </source>
</evidence>
<keyword evidence="6 10" id="KW-0472">Membrane</keyword>
<dbReference type="PRINTS" id="PR00255">
    <property type="entry name" value="NATPEPTIDER"/>
</dbReference>
<feature type="transmembrane region" description="Helical" evidence="10">
    <location>
        <begin position="282"/>
        <end position="305"/>
    </location>
</feature>
<dbReference type="GO" id="GO:0005886">
    <property type="term" value="C:plasma membrane"/>
    <property type="evidence" value="ECO:0007669"/>
    <property type="project" value="TreeGrafter"/>
</dbReference>
<dbReference type="GO" id="GO:0004383">
    <property type="term" value="F:guanylate cyclase activity"/>
    <property type="evidence" value="ECO:0007669"/>
    <property type="project" value="TreeGrafter"/>
</dbReference>
<sequence>MGMLLVLVRVTRRPSGRQVIQMMSQARALTLLFERYQWSEVAVIYYTQRVIVVCLESNEMRRNLMISIAEQGMDTNDYVWLMIETRKLGFGDVWKDTKPIPDGKDALALRAARKFFVIDCEPVNSSAQFVADVEAKMREPPYNCTDCDGIDPTVSQVSELADAMMLYAVALNRSLAAGLSNLTGSELANFSTGQFEGFSGTVIINENSTRDPVFLVYGLNSSNQQIVMLKITERTLESGSLQIEAVQPPSVMWASHGGSPPQNRPPCDYDGSACPPSFVEKYLAITLVAVIVPISLLIVAFLILLRYRKLEEERLNDLCENPVRNFEEKNY</sequence>
<keyword evidence="7 12" id="KW-0675">Receptor</keyword>
<evidence type="ECO:0000256" key="2">
    <source>
        <dbReference type="ARBA" id="ARBA00022692"/>
    </source>
</evidence>
<accession>A0AAD5M3B8</accession>
<dbReference type="InterPro" id="IPR001828">
    <property type="entry name" value="ANF_lig-bd_rcpt"/>
</dbReference>
<evidence type="ECO:0000313" key="12">
    <source>
        <dbReference type="EMBL" id="KAJ1349128.1"/>
    </source>
</evidence>
<dbReference type="AlphaFoldDB" id="A0AAD5M3B8"/>
<evidence type="ECO:0000256" key="10">
    <source>
        <dbReference type="SAM" id="Phobius"/>
    </source>
</evidence>
<organism evidence="12 13">
    <name type="scientific">Parelaphostrongylus tenuis</name>
    <name type="common">Meningeal worm</name>
    <dbReference type="NCBI Taxonomy" id="148309"/>
    <lineage>
        <taxon>Eukaryota</taxon>
        <taxon>Metazoa</taxon>
        <taxon>Ecdysozoa</taxon>
        <taxon>Nematoda</taxon>
        <taxon>Chromadorea</taxon>
        <taxon>Rhabditida</taxon>
        <taxon>Rhabditina</taxon>
        <taxon>Rhabditomorpha</taxon>
        <taxon>Strongyloidea</taxon>
        <taxon>Metastrongylidae</taxon>
        <taxon>Parelaphostrongylus</taxon>
    </lineage>
</organism>
<keyword evidence="8" id="KW-0325">Glycoprotein</keyword>
<comment type="subcellular location">
    <subcellularLocation>
        <location evidence="1">Membrane</location>
        <topology evidence="1">Single-pass type I membrane protein</topology>
    </subcellularLocation>
</comment>
<keyword evidence="4" id="KW-0547">Nucleotide-binding</keyword>
<dbReference type="InterPro" id="IPR028082">
    <property type="entry name" value="Peripla_BP_I"/>
</dbReference>
<dbReference type="GO" id="GO:0001653">
    <property type="term" value="F:peptide receptor activity"/>
    <property type="evidence" value="ECO:0007669"/>
    <property type="project" value="TreeGrafter"/>
</dbReference>
<dbReference type="CDD" id="cd06352">
    <property type="entry name" value="PBP1_NPR_GC-like"/>
    <property type="match status" value="1"/>
</dbReference>
<dbReference type="SUPFAM" id="SSF53822">
    <property type="entry name" value="Periplasmic binding protein-like I"/>
    <property type="match status" value="1"/>
</dbReference>
<dbReference type="GO" id="GO:0000166">
    <property type="term" value="F:nucleotide binding"/>
    <property type="evidence" value="ECO:0007669"/>
    <property type="project" value="UniProtKB-KW"/>
</dbReference>
<dbReference type="Proteomes" id="UP001196413">
    <property type="component" value="Unassembled WGS sequence"/>
</dbReference>
<dbReference type="Gene3D" id="3.40.50.2300">
    <property type="match status" value="1"/>
</dbReference>
<keyword evidence="5 10" id="KW-1133">Transmembrane helix</keyword>
<proteinExistence type="predicted"/>
<dbReference type="InterPro" id="IPR001170">
    <property type="entry name" value="ANPR/GUC"/>
</dbReference>
<evidence type="ECO:0000256" key="9">
    <source>
        <dbReference type="ARBA" id="ARBA00023239"/>
    </source>
</evidence>
<feature type="domain" description="Receptor ligand binding region" evidence="11">
    <location>
        <begin position="48"/>
        <end position="221"/>
    </location>
</feature>
<dbReference type="GO" id="GO:0007168">
    <property type="term" value="P:receptor guanylyl cyclase signaling pathway"/>
    <property type="evidence" value="ECO:0007669"/>
    <property type="project" value="TreeGrafter"/>
</dbReference>
<evidence type="ECO:0000256" key="4">
    <source>
        <dbReference type="ARBA" id="ARBA00022741"/>
    </source>
</evidence>
<evidence type="ECO:0000313" key="13">
    <source>
        <dbReference type="Proteomes" id="UP001196413"/>
    </source>
</evidence>
<name>A0AAD5M3B8_PARTN</name>
<gene>
    <name evidence="12" type="primary">GCY-22_2</name>
    <name evidence="12" type="ORF">KIN20_004579</name>
</gene>
<keyword evidence="9" id="KW-0456">Lyase</keyword>
<evidence type="ECO:0000256" key="8">
    <source>
        <dbReference type="ARBA" id="ARBA00023180"/>
    </source>
</evidence>
<evidence type="ECO:0000256" key="3">
    <source>
        <dbReference type="ARBA" id="ARBA00022729"/>
    </source>
</evidence>
<evidence type="ECO:0000256" key="7">
    <source>
        <dbReference type="ARBA" id="ARBA00023170"/>
    </source>
</evidence>
<keyword evidence="13" id="KW-1185">Reference proteome</keyword>
<dbReference type="PANTHER" id="PTHR11920">
    <property type="entry name" value="GUANYLYL CYCLASE"/>
    <property type="match status" value="1"/>
</dbReference>
<dbReference type="InterPro" id="IPR050401">
    <property type="entry name" value="Cyclic_nucleotide_synthase"/>
</dbReference>
<evidence type="ECO:0000259" key="11">
    <source>
        <dbReference type="Pfam" id="PF01094"/>
    </source>
</evidence>
<keyword evidence="3" id="KW-0732">Signal</keyword>
<evidence type="ECO:0000256" key="1">
    <source>
        <dbReference type="ARBA" id="ARBA00004479"/>
    </source>
</evidence>
<dbReference type="EMBL" id="JAHQIW010000608">
    <property type="protein sequence ID" value="KAJ1349128.1"/>
    <property type="molecule type" value="Genomic_DNA"/>
</dbReference>
<dbReference type="PANTHER" id="PTHR11920:SF493">
    <property type="entry name" value="RECEPTOR-TYPE GUANYLATE CYCLASE GCY-22"/>
    <property type="match status" value="1"/>
</dbReference>
<keyword evidence="2 10" id="KW-0812">Transmembrane</keyword>
<reference evidence="12" key="1">
    <citation type="submission" date="2021-06" db="EMBL/GenBank/DDBJ databases">
        <title>Parelaphostrongylus tenuis whole genome reference sequence.</title>
        <authorList>
            <person name="Garwood T.J."/>
            <person name="Larsen P.A."/>
            <person name="Fountain-Jones N.M."/>
            <person name="Garbe J.R."/>
            <person name="Macchietto M.G."/>
            <person name="Kania S.A."/>
            <person name="Gerhold R.W."/>
            <person name="Richards J.E."/>
            <person name="Wolf T.M."/>
        </authorList>
    </citation>
    <scope>NUCLEOTIDE SEQUENCE</scope>
    <source>
        <strain evidence="12">MNPRO001-30</strain>
        <tissue evidence="12">Meninges</tissue>
    </source>
</reference>
<comment type="caution">
    <text evidence="12">The sequence shown here is derived from an EMBL/GenBank/DDBJ whole genome shotgun (WGS) entry which is preliminary data.</text>
</comment>
<dbReference type="GO" id="GO:0004016">
    <property type="term" value="F:adenylate cyclase activity"/>
    <property type="evidence" value="ECO:0007669"/>
    <property type="project" value="TreeGrafter"/>
</dbReference>
<evidence type="ECO:0000256" key="6">
    <source>
        <dbReference type="ARBA" id="ARBA00023136"/>
    </source>
</evidence>
<protein>
    <submittedName>
        <fullName evidence="12">Receptor-type guanylate cyclase gcy-22</fullName>
    </submittedName>
</protein>
<dbReference type="Pfam" id="PF01094">
    <property type="entry name" value="ANF_receptor"/>
    <property type="match status" value="1"/>
</dbReference>